<feature type="compositionally biased region" description="Basic residues" evidence="1">
    <location>
        <begin position="259"/>
        <end position="272"/>
    </location>
</feature>
<dbReference type="InterPro" id="IPR013087">
    <property type="entry name" value="Znf_C2H2_type"/>
</dbReference>
<dbReference type="Proteomes" id="UP001234581">
    <property type="component" value="Unassembled WGS sequence"/>
</dbReference>
<gene>
    <name evidence="3" type="ORF">O0I10_010435</name>
</gene>
<proteinExistence type="predicted"/>
<comment type="caution">
    <text evidence="3">The sequence shown here is derived from an EMBL/GenBank/DDBJ whole genome shotgun (WGS) entry which is preliminary data.</text>
</comment>
<organism evidence="3 4">
    <name type="scientific">Lichtheimia ornata</name>
    <dbReference type="NCBI Taxonomy" id="688661"/>
    <lineage>
        <taxon>Eukaryota</taxon>
        <taxon>Fungi</taxon>
        <taxon>Fungi incertae sedis</taxon>
        <taxon>Mucoromycota</taxon>
        <taxon>Mucoromycotina</taxon>
        <taxon>Mucoromycetes</taxon>
        <taxon>Mucorales</taxon>
        <taxon>Lichtheimiaceae</taxon>
        <taxon>Lichtheimia</taxon>
    </lineage>
</organism>
<dbReference type="PROSITE" id="PS00028">
    <property type="entry name" value="ZINC_FINGER_C2H2_1"/>
    <property type="match status" value="1"/>
</dbReference>
<dbReference type="RefSeq" id="XP_058338782.1">
    <property type="nucleotide sequence ID" value="XM_058490415.1"/>
</dbReference>
<feature type="region of interest" description="Disordered" evidence="1">
    <location>
        <begin position="177"/>
        <end position="224"/>
    </location>
</feature>
<dbReference type="PANTHER" id="PTHR21354:SF0">
    <property type="entry name" value="ZINC FINGER PROTEIN 511"/>
    <property type="match status" value="1"/>
</dbReference>
<evidence type="ECO:0000259" key="2">
    <source>
        <dbReference type="PROSITE" id="PS00028"/>
    </source>
</evidence>
<name>A0AAD7UUL5_9FUNG</name>
<evidence type="ECO:0000256" key="1">
    <source>
        <dbReference type="SAM" id="MobiDB-lite"/>
    </source>
</evidence>
<protein>
    <recommendedName>
        <fullName evidence="2">C2H2-type domain-containing protein</fullName>
    </recommendedName>
</protein>
<accession>A0AAD7UUL5</accession>
<feature type="compositionally biased region" description="Basic residues" evidence="1">
    <location>
        <begin position="310"/>
        <end position="319"/>
    </location>
</feature>
<evidence type="ECO:0000313" key="3">
    <source>
        <dbReference type="EMBL" id="KAJ8653868.1"/>
    </source>
</evidence>
<sequence>MFSLYTPTKVIRDASDPFFEEGNIAIRAYWLERDARSEQDIAIIREEASMLADDLHRPIFCEHSSCTSAYGGPIPFPSIAAYEEHYEARHCHVCLPCDKTFPNATFLQLHLDEYHDAFLKIRKERGEKIYQCFVEGCNKKCSTVKRRMQHLIEKHRYPSDYPFDIVATGTLSFEERQAHMKRQRTKELRKQRWKASLSSSSSSHEDNSTKQYQSNGRRNHDDDMDVDQLANSMAALSIPETISFGRGRPAFARRPQQQQHHHRQQPSRKSKRKEQQQQQQDMMDEDVDGTQGDHKKGSGQEEQDKESTSGRRRRRRRPRDKGTNDMAVEVMDDGTSQ</sequence>
<dbReference type="GeneID" id="83217838"/>
<reference evidence="3 4" key="1">
    <citation type="submission" date="2023-03" db="EMBL/GenBank/DDBJ databases">
        <title>Genome sequence of Lichtheimia ornata CBS 291.66.</title>
        <authorList>
            <person name="Mohabir J.T."/>
            <person name="Shea T.P."/>
            <person name="Kurbessoian T."/>
            <person name="Berby B."/>
            <person name="Fontaine J."/>
            <person name="Livny J."/>
            <person name="Gnirke A."/>
            <person name="Stajich J.E."/>
            <person name="Cuomo C.A."/>
        </authorList>
    </citation>
    <scope>NUCLEOTIDE SEQUENCE [LARGE SCALE GENOMIC DNA]</scope>
    <source>
        <strain evidence="3">CBS 291.66</strain>
    </source>
</reference>
<dbReference type="PANTHER" id="PTHR21354">
    <property type="entry name" value="ZINC FINGER PROTEIN 511"/>
    <property type="match status" value="1"/>
</dbReference>
<feature type="domain" description="C2H2-type" evidence="2">
    <location>
        <begin position="94"/>
        <end position="115"/>
    </location>
</feature>
<feature type="region of interest" description="Disordered" evidence="1">
    <location>
        <begin position="251"/>
        <end position="337"/>
    </location>
</feature>
<dbReference type="AlphaFoldDB" id="A0AAD7UUL5"/>
<dbReference type="EMBL" id="JARTCD010000070">
    <property type="protein sequence ID" value="KAJ8653868.1"/>
    <property type="molecule type" value="Genomic_DNA"/>
</dbReference>
<dbReference type="InterPro" id="IPR039258">
    <property type="entry name" value="ZNF511"/>
</dbReference>
<keyword evidence="4" id="KW-1185">Reference proteome</keyword>
<evidence type="ECO:0000313" key="4">
    <source>
        <dbReference type="Proteomes" id="UP001234581"/>
    </source>
</evidence>
<dbReference type="SMART" id="SM00355">
    <property type="entry name" value="ZnF_C2H2"/>
    <property type="match status" value="3"/>
</dbReference>